<dbReference type="Gramene" id="TuG1812G0200001820.01.T01">
    <property type="protein sequence ID" value="TuG1812G0200001820.01.T01.cds284504"/>
    <property type="gene ID" value="TuG1812G0200001820.01"/>
</dbReference>
<dbReference type="PROSITE" id="PS50878">
    <property type="entry name" value="RT_POL"/>
    <property type="match status" value="1"/>
</dbReference>
<reference evidence="3" key="1">
    <citation type="journal article" date="2013" name="Nature">
        <title>Draft genome of the wheat A-genome progenitor Triticum urartu.</title>
        <authorList>
            <person name="Ling H.Q."/>
            <person name="Zhao S."/>
            <person name="Liu D."/>
            <person name="Wang J."/>
            <person name="Sun H."/>
            <person name="Zhang C."/>
            <person name="Fan H."/>
            <person name="Li D."/>
            <person name="Dong L."/>
            <person name="Tao Y."/>
            <person name="Gao C."/>
            <person name="Wu H."/>
            <person name="Li Y."/>
            <person name="Cui Y."/>
            <person name="Guo X."/>
            <person name="Zheng S."/>
            <person name="Wang B."/>
            <person name="Yu K."/>
            <person name="Liang Q."/>
            <person name="Yang W."/>
            <person name="Lou X."/>
            <person name="Chen J."/>
            <person name="Feng M."/>
            <person name="Jian J."/>
            <person name="Zhang X."/>
            <person name="Luo G."/>
            <person name="Jiang Y."/>
            <person name="Liu J."/>
            <person name="Wang Z."/>
            <person name="Sha Y."/>
            <person name="Zhang B."/>
            <person name="Wu H."/>
            <person name="Tang D."/>
            <person name="Shen Q."/>
            <person name="Xue P."/>
            <person name="Zou S."/>
            <person name="Wang X."/>
            <person name="Liu X."/>
            <person name="Wang F."/>
            <person name="Yang Y."/>
            <person name="An X."/>
            <person name="Dong Z."/>
            <person name="Zhang K."/>
            <person name="Zhang X."/>
            <person name="Luo M.C."/>
            <person name="Dvorak J."/>
            <person name="Tong Y."/>
            <person name="Wang J."/>
            <person name="Yang H."/>
            <person name="Li Z."/>
            <person name="Wang D."/>
            <person name="Zhang A."/>
            <person name="Wang J."/>
        </authorList>
    </citation>
    <scope>NUCLEOTIDE SEQUENCE</scope>
    <source>
        <strain evidence="3">cv. G1812</strain>
    </source>
</reference>
<dbReference type="Proteomes" id="UP000015106">
    <property type="component" value="Chromosome 2"/>
</dbReference>
<dbReference type="InterPro" id="IPR043502">
    <property type="entry name" value="DNA/RNA_pol_sf"/>
</dbReference>
<dbReference type="EnsemblPlants" id="TuG1812G0200001820.01.T01">
    <property type="protein sequence ID" value="TuG1812G0200001820.01.T01.cds284504"/>
    <property type="gene ID" value="TuG1812G0200001820.01"/>
</dbReference>
<evidence type="ECO:0000313" key="3">
    <source>
        <dbReference type="Proteomes" id="UP000015106"/>
    </source>
</evidence>
<feature type="domain" description="Reverse transcriptase" evidence="1">
    <location>
        <begin position="1"/>
        <end position="185"/>
    </location>
</feature>
<protein>
    <recommendedName>
        <fullName evidence="1">Reverse transcriptase domain-containing protein</fullName>
    </recommendedName>
</protein>
<dbReference type="InterPro" id="IPR000477">
    <property type="entry name" value="RT_dom"/>
</dbReference>
<evidence type="ECO:0000313" key="2">
    <source>
        <dbReference type="EnsemblPlants" id="TuG1812G0200001820.01.T01.cds284504"/>
    </source>
</evidence>
<organism evidence="2 3">
    <name type="scientific">Triticum urartu</name>
    <name type="common">Red wild einkorn</name>
    <name type="synonym">Crithodium urartu</name>
    <dbReference type="NCBI Taxonomy" id="4572"/>
    <lineage>
        <taxon>Eukaryota</taxon>
        <taxon>Viridiplantae</taxon>
        <taxon>Streptophyta</taxon>
        <taxon>Embryophyta</taxon>
        <taxon>Tracheophyta</taxon>
        <taxon>Spermatophyta</taxon>
        <taxon>Magnoliopsida</taxon>
        <taxon>Liliopsida</taxon>
        <taxon>Poales</taxon>
        <taxon>Poaceae</taxon>
        <taxon>BOP clade</taxon>
        <taxon>Pooideae</taxon>
        <taxon>Triticodae</taxon>
        <taxon>Triticeae</taxon>
        <taxon>Triticinae</taxon>
        <taxon>Triticum</taxon>
    </lineage>
</organism>
<keyword evidence="3" id="KW-1185">Reference proteome</keyword>
<proteinExistence type="predicted"/>
<evidence type="ECO:0000259" key="1">
    <source>
        <dbReference type="PROSITE" id="PS50878"/>
    </source>
</evidence>
<name>A0A8R7PBZ7_TRIUA</name>
<reference evidence="2" key="2">
    <citation type="submission" date="2018-03" db="EMBL/GenBank/DDBJ databases">
        <title>The Triticum urartu genome reveals the dynamic nature of wheat genome evolution.</title>
        <authorList>
            <person name="Ling H."/>
            <person name="Ma B."/>
            <person name="Shi X."/>
            <person name="Liu H."/>
            <person name="Dong L."/>
            <person name="Sun H."/>
            <person name="Cao Y."/>
            <person name="Gao Q."/>
            <person name="Zheng S."/>
            <person name="Li Y."/>
            <person name="Yu Y."/>
            <person name="Du H."/>
            <person name="Qi M."/>
            <person name="Li Y."/>
            <person name="Yu H."/>
            <person name="Cui Y."/>
            <person name="Wang N."/>
            <person name="Chen C."/>
            <person name="Wu H."/>
            <person name="Zhao Y."/>
            <person name="Zhang J."/>
            <person name="Li Y."/>
            <person name="Zhou W."/>
            <person name="Zhang B."/>
            <person name="Hu W."/>
            <person name="Eijk M."/>
            <person name="Tang J."/>
            <person name="Witsenboer H."/>
            <person name="Zhao S."/>
            <person name="Li Z."/>
            <person name="Zhang A."/>
            <person name="Wang D."/>
            <person name="Liang C."/>
        </authorList>
    </citation>
    <scope>NUCLEOTIDE SEQUENCE [LARGE SCALE GENOMIC DNA]</scope>
    <source>
        <strain evidence="2">cv. G1812</strain>
    </source>
</reference>
<sequence length="198" mass="22205">MAVKLDMAKAYDRVERTYLRAMMEKLGFAAEWIDRVMVCVQTVSFSIRVNGQFSESFRPTKGIRQGDPISPYLFLICAEGLSSLLKFRGPDQLSRGVRIGIHAPWVSHLLFADDCLVFTHASSEAATRLNNTLDVYREASGQMVNRAKSAIFFSANCSDEMKAVVREQIEIETEALVEKYLGLPTAIGRSSDVQFEHT</sequence>
<reference evidence="2" key="3">
    <citation type="submission" date="2022-06" db="UniProtKB">
        <authorList>
            <consortium name="EnsemblPlants"/>
        </authorList>
    </citation>
    <scope>IDENTIFICATION</scope>
</reference>
<dbReference type="AlphaFoldDB" id="A0A8R7PBZ7"/>
<dbReference type="SUPFAM" id="SSF56672">
    <property type="entry name" value="DNA/RNA polymerases"/>
    <property type="match status" value="1"/>
</dbReference>
<accession>A0A8R7PBZ7</accession>
<dbReference type="PANTHER" id="PTHR33116:SF86">
    <property type="entry name" value="REVERSE TRANSCRIPTASE DOMAIN-CONTAINING PROTEIN"/>
    <property type="match status" value="1"/>
</dbReference>
<dbReference type="Pfam" id="PF00078">
    <property type="entry name" value="RVT_1"/>
    <property type="match status" value="1"/>
</dbReference>
<dbReference type="PANTHER" id="PTHR33116">
    <property type="entry name" value="REVERSE TRANSCRIPTASE ZINC-BINDING DOMAIN-CONTAINING PROTEIN-RELATED-RELATED"/>
    <property type="match status" value="1"/>
</dbReference>